<evidence type="ECO:0000313" key="2">
    <source>
        <dbReference type="EMBL" id="GBP04544.1"/>
    </source>
</evidence>
<organism evidence="2 3">
    <name type="scientific">Eumeta variegata</name>
    <name type="common">Bagworm moth</name>
    <name type="synonym">Eumeta japonica</name>
    <dbReference type="NCBI Taxonomy" id="151549"/>
    <lineage>
        <taxon>Eukaryota</taxon>
        <taxon>Metazoa</taxon>
        <taxon>Ecdysozoa</taxon>
        <taxon>Arthropoda</taxon>
        <taxon>Hexapoda</taxon>
        <taxon>Insecta</taxon>
        <taxon>Pterygota</taxon>
        <taxon>Neoptera</taxon>
        <taxon>Endopterygota</taxon>
        <taxon>Lepidoptera</taxon>
        <taxon>Glossata</taxon>
        <taxon>Ditrysia</taxon>
        <taxon>Tineoidea</taxon>
        <taxon>Psychidae</taxon>
        <taxon>Oiketicinae</taxon>
        <taxon>Eumeta</taxon>
    </lineage>
</organism>
<dbReference type="InterPro" id="IPR031961">
    <property type="entry name" value="DUF4780"/>
</dbReference>
<evidence type="ECO:0000313" key="3">
    <source>
        <dbReference type="Proteomes" id="UP000299102"/>
    </source>
</evidence>
<dbReference type="OrthoDB" id="7374375at2759"/>
<protein>
    <recommendedName>
        <fullName evidence="1">DUF4780 domain-containing protein</fullName>
    </recommendedName>
</protein>
<feature type="domain" description="DUF4780" evidence="1">
    <location>
        <begin position="88"/>
        <end position="176"/>
    </location>
</feature>
<accession>A0A4C1SRF5</accession>
<reference evidence="2 3" key="1">
    <citation type="journal article" date="2019" name="Commun. Biol.">
        <title>The bagworm genome reveals a unique fibroin gene that provides high tensile strength.</title>
        <authorList>
            <person name="Kono N."/>
            <person name="Nakamura H."/>
            <person name="Ohtoshi R."/>
            <person name="Tomita M."/>
            <person name="Numata K."/>
            <person name="Arakawa K."/>
        </authorList>
    </citation>
    <scope>NUCLEOTIDE SEQUENCE [LARGE SCALE GENOMIC DNA]</scope>
</reference>
<proteinExistence type="predicted"/>
<keyword evidence="3" id="KW-1185">Reference proteome</keyword>
<evidence type="ECO:0000259" key="1">
    <source>
        <dbReference type="Pfam" id="PF16012"/>
    </source>
</evidence>
<gene>
    <name evidence="2" type="ORF">EVAR_3907_1</name>
</gene>
<dbReference type="Proteomes" id="UP000299102">
    <property type="component" value="Unassembled WGS sequence"/>
</dbReference>
<sequence length="185" mass="21446">MNIHRKNLHGGIVDNLSRVQPLRVLTGRPHEVLYVLKENVELDVEAVDEKEITKSEETPDTTALVINNVYEWIDAGNVFVKDVCQDFPELHIKFHANYVIPELVKCSISVPTYSDTVWVVHQKLNFQNSEYDIDSWYYITHEKMENPHALILKYYVPKEVLEEIKNDNFKLSFGFGCAILNVDPN</sequence>
<comment type="caution">
    <text evidence="2">The sequence shown here is derived from an EMBL/GenBank/DDBJ whole genome shotgun (WGS) entry which is preliminary data.</text>
</comment>
<name>A0A4C1SRF5_EUMVA</name>
<dbReference type="Pfam" id="PF16012">
    <property type="entry name" value="DUF4780"/>
    <property type="match status" value="1"/>
</dbReference>
<dbReference type="AlphaFoldDB" id="A0A4C1SRF5"/>
<dbReference type="EMBL" id="BGZK01000014">
    <property type="protein sequence ID" value="GBP04544.1"/>
    <property type="molecule type" value="Genomic_DNA"/>
</dbReference>